<dbReference type="EMBL" id="SSMQ01000080">
    <property type="protein sequence ID" value="TKC97248.1"/>
    <property type="molecule type" value="Genomic_DNA"/>
</dbReference>
<organism evidence="1 2">
    <name type="scientific">Polyangium fumosum</name>
    <dbReference type="NCBI Taxonomy" id="889272"/>
    <lineage>
        <taxon>Bacteria</taxon>
        <taxon>Pseudomonadati</taxon>
        <taxon>Myxococcota</taxon>
        <taxon>Polyangia</taxon>
        <taxon>Polyangiales</taxon>
        <taxon>Polyangiaceae</taxon>
        <taxon>Polyangium</taxon>
    </lineage>
</organism>
<name>A0A4U1ISP0_9BACT</name>
<accession>A0A4U1ISP0</accession>
<dbReference type="AlphaFoldDB" id="A0A4U1ISP0"/>
<gene>
    <name evidence="1" type="ORF">E8A74_43830</name>
</gene>
<comment type="caution">
    <text evidence="1">The sequence shown here is derived from an EMBL/GenBank/DDBJ whole genome shotgun (WGS) entry which is preliminary data.</text>
</comment>
<proteinExistence type="predicted"/>
<dbReference type="PROSITE" id="PS51257">
    <property type="entry name" value="PROKAR_LIPOPROTEIN"/>
    <property type="match status" value="1"/>
</dbReference>
<evidence type="ECO:0000313" key="1">
    <source>
        <dbReference type="EMBL" id="TKC97248.1"/>
    </source>
</evidence>
<protein>
    <submittedName>
        <fullName evidence="1">Uncharacterized protein</fullName>
    </submittedName>
</protein>
<keyword evidence="2" id="KW-1185">Reference proteome</keyword>
<evidence type="ECO:0000313" key="2">
    <source>
        <dbReference type="Proteomes" id="UP000309215"/>
    </source>
</evidence>
<dbReference type="Proteomes" id="UP000309215">
    <property type="component" value="Unassembled WGS sequence"/>
</dbReference>
<sequence length="178" mass="18806">MIRFGGKILWIGMLVVCGCSKGEDAQQAKGASSAAPAAGKLVHVTFTKNECTFDFDTPEALKEKTSDAVSVTYEGASFGLQGFSGAALYKLEGLVGQLALWHKKTPTYQGTEGGVNLVIAPRDTPMSPLHAIGGHGEEAADRSMGCSFLCNGTKEREADVIAMCKSVRIKYDASKAPK</sequence>
<dbReference type="RefSeq" id="WP_136935123.1">
    <property type="nucleotide sequence ID" value="NZ_SSMQ01000080.1"/>
</dbReference>
<reference evidence="1 2" key="1">
    <citation type="submission" date="2019-04" db="EMBL/GenBank/DDBJ databases">
        <authorList>
            <person name="Li Y."/>
            <person name="Wang J."/>
        </authorList>
    </citation>
    <scope>NUCLEOTIDE SEQUENCE [LARGE SCALE GENOMIC DNA]</scope>
    <source>
        <strain evidence="1 2">DSM 14668</strain>
    </source>
</reference>